<proteinExistence type="predicted"/>
<name>A0ABQ7XZA3_BRANA</name>
<dbReference type="EMBL" id="JAGKQM010000019">
    <property type="protein sequence ID" value="KAH0860383.1"/>
    <property type="molecule type" value="Genomic_DNA"/>
</dbReference>
<dbReference type="Gene3D" id="2.40.50.140">
    <property type="entry name" value="Nucleic acid-binding proteins"/>
    <property type="match status" value="1"/>
</dbReference>
<dbReference type="InterPro" id="IPR012340">
    <property type="entry name" value="NA-bd_OB-fold"/>
</dbReference>
<gene>
    <name evidence="1" type="ORF">HID58_088644</name>
</gene>
<protein>
    <recommendedName>
        <fullName evidence="3">Replication factor A C-terminal domain-containing protein</fullName>
    </recommendedName>
</protein>
<reference evidence="1 2" key="1">
    <citation type="submission" date="2021-05" db="EMBL/GenBank/DDBJ databases">
        <title>Genome Assembly of Synthetic Allotetraploid Brassica napus Reveals Homoeologous Exchanges between Subgenomes.</title>
        <authorList>
            <person name="Davis J.T."/>
        </authorList>
    </citation>
    <scope>NUCLEOTIDE SEQUENCE [LARGE SCALE GENOMIC DNA]</scope>
    <source>
        <strain evidence="2">cv. Da-Ae</strain>
        <tissue evidence="1">Seedling</tissue>
    </source>
</reference>
<evidence type="ECO:0000313" key="1">
    <source>
        <dbReference type="EMBL" id="KAH0860383.1"/>
    </source>
</evidence>
<dbReference type="SUPFAM" id="SSF50249">
    <property type="entry name" value="Nucleic acid-binding proteins"/>
    <property type="match status" value="1"/>
</dbReference>
<keyword evidence="2" id="KW-1185">Reference proteome</keyword>
<organism evidence="1 2">
    <name type="scientific">Brassica napus</name>
    <name type="common">Rape</name>
    <dbReference type="NCBI Taxonomy" id="3708"/>
    <lineage>
        <taxon>Eukaryota</taxon>
        <taxon>Viridiplantae</taxon>
        <taxon>Streptophyta</taxon>
        <taxon>Embryophyta</taxon>
        <taxon>Tracheophyta</taxon>
        <taxon>Spermatophyta</taxon>
        <taxon>Magnoliopsida</taxon>
        <taxon>eudicotyledons</taxon>
        <taxon>Gunneridae</taxon>
        <taxon>Pentapetalae</taxon>
        <taxon>rosids</taxon>
        <taxon>malvids</taxon>
        <taxon>Brassicales</taxon>
        <taxon>Brassicaceae</taxon>
        <taxon>Brassiceae</taxon>
        <taxon>Brassica</taxon>
    </lineage>
</organism>
<dbReference type="Proteomes" id="UP000824890">
    <property type="component" value="Unassembled WGS sequence"/>
</dbReference>
<accession>A0ABQ7XZA3</accession>
<evidence type="ECO:0008006" key="3">
    <source>
        <dbReference type="Google" id="ProtNLM"/>
    </source>
</evidence>
<evidence type="ECO:0000313" key="2">
    <source>
        <dbReference type="Proteomes" id="UP000824890"/>
    </source>
</evidence>
<comment type="caution">
    <text evidence="1">The sequence shown here is derived from an EMBL/GenBank/DDBJ whole genome shotgun (WGS) entry which is preliminary data.</text>
</comment>
<sequence length="242" mass="27644">MGLVHFLASISQSTNRTVMNVYLWNKAVNEFYCKFSDTLETPTSFYLPSQRHHQHVYRRHGDQPNLDSVFGMNAYPQFLTSMGLVHFLASISQSTNRTVMNVYLWDKATNEFYCKFSDTLETPTSFYYLFYIPFVNPSFKATWNVALSYIDKHVPPTNEYLSLCTIDDVERDSNWYYIAGSDCQTKVNRGPTSLICPKCGNVKATGVAKYRTELSVYDNDDKASFVLLGDAGLELTGRQAQI</sequence>